<accession>A0A383VIA6</accession>
<keyword evidence="4" id="KW-0150">Chloroplast</keyword>
<evidence type="ECO:0000256" key="10">
    <source>
        <dbReference type="ARBA" id="ARBA00022989"/>
    </source>
</evidence>
<name>A0A383VIA6_TETOB</name>
<keyword evidence="10 14" id="KW-1133">Transmembrane helix</keyword>
<keyword evidence="9" id="KW-0809">Transit peptide</keyword>
<keyword evidence="6" id="KW-0645">Protease</keyword>
<feature type="region of interest" description="Disordered" evidence="13">
    <location>
        <begin position="37"/>
        <end position="63"/>
    </location>
</feature>
<evidence type="ECO:0000259" key="15">
    <source>
        <dbReference type="Pfam" id="PF02163"/>
    </source>
</evidence>
<feature type="transmembrane region" description="Helical" evidence="14">
    <location>
        <begin position="533"/>
        <end position="563"/>
    </location>
</feature>
<keyword evidence="11" id="KW-0482">Metalloprotease</keyword>
<evidence type="ECO:0000256" key="8">
    <source>
        <dbReference type="ARBA" id="ARBA00022801"/>
    </source>
</evidence>
<evidence type="ECO:0000256" key="6">
    <source>
        <dbReference type="ARBA" id="ARBA00022670"/>
    </source>
</evidence>
<evidence type="ECO:0000313" key="17">
    <source>
        <dbReference type="Proteomes" id="UP000256970"/>
    </source>
</evidence>
<evidence type="ECO:0000313" key="16">
    <source>
        <dbReference type="EMBL" id="SZX64569.1"/>
    </source>
</evidence>
<dbReference type="GO" id="GO:0009507">
    <property type="term" value="C:chloroplast"/>
    <property type="evidence" value="ECO:0007669"/>
    <property type="project" value="UniProtKB-SubCell"/>
</dbReference>
<organism evidence="16 17">
    <name type="scientific">Tetradesmus obliquus</name>
    <name type="common">Green alga</name>
    <name type="synonym">Acutodesmus obliquus</name>
    <dbReference type="NCBI Taxonomy" id="3088"/>
    <lineage>
        <taxon>Eukaryota</taxon>
        <taxon>Viridiplantae</taxon>
        <taxon>Chlorophyta</taxon>
        <taxon>core chlorophytes</taxon>
        <taxon>Chlorophyceae</taxon>
        <taxon>CS clade</taxon>
        <taxon>Sphaeropleales</taxon>
        <taxon>Scenedesmaceae</taxon>
        <taxon>Tetradesmus</taxon>
    </lineage>
</organism>
<keyword evidence="5" id="KW-0934">Plastid</keyword>
<evidence type="ECO:0000256" key="7">
    <source>
        <dbReference type="ARBA" id="ARBA00022692"/>
    </source>
</evidence>
<dbReference type="AlphaFoldDB" id="A0A383VIA6"/>
<proteinExistence type="inferred from homology"/>
<evidence type="ECO:0000256" key="5">
    <source>
        <dbReference type="ARBA" id="ARBA00022640"/>
    </source>
</evidence>
<evidence type="ECO:0000256" key="2">
    <source>
        <dbReference type="ARBA" id="ARBA00004229"/>
    </source>
</evidence>
<dbReference type="GO" id="GO:0008237">
    <property type="term" value="F:metallopeptidase activity"/>
    <property type="evidence" value="ECO:0007669"/>
    <property type="project" value="UniProtKB-KW"/>
</dbReference>
<gene>
    <name evidence="16" type="ORF">BQ4739_LOCUS5075</name>
</gene>
<evidence type="ECO:0000256" key="9">
    <source>
        <dbReference type="ARBA" id="ARBA00022946"/>
    </source>
</evidence>
<comment type="similarity">
    <text evidence="3">Belongs to the peptidase M50B family.</text>
</comment>
<keyword evidence="17" id="KW-1185">Reference proteome</keyword>
<evidence type="ECO:0000256" key="11">
    <source>
        <dbReference type="ARBA" id="ARBA00023049"/>
    </source>
</evidence>
<dbReference type="STRING" id="3088.A0A383VIA6"/>
<feature type="compositionally biased region" description="Basic and acidic residues" evidence="13">
    <location>
        <begin position="52"/>
        <end position="63"/>
    </location>
</feature>
<evidence type="ECO:0000256" key="3">
    <source>
        <dbReference type="ARBA" id="ARBA00007931"/>
    </source>
</evidence>
<evidence type="ECO:0000256" key="14">
    <source>
        <dbReference type="SAM" id="Phobius"/>
    </source>
</evidence>
<keyword evidence="12 14" id="KW-0472">Membrane</keyword>
<evidence type="ECO:0000256" key="13">
    <source>
        <dbReference type="SAM" id="MobiDB-lite"/>
    </source>
</evidence>
<protein>
    <recommendedName>
        <fullName evidence="15">Peptidase M50 domain-containing protein</fullName>
    </recommendedName>
</protein>
<evidence type="ECO:0000256" key="12">
    <source>
        <dbReference type="ARBA" id="ARBA00023136"/>
    </source>
</evidence>
<keyword evidence="7 14" id="KW-0812">Transmembrane</keyword>
<dbReference type="InterPro" id="IPR044838">
    <property type="entry name" value="EGY1-like"/>
</dbReference>
<evidence type="ECO:0000256" key="1">
    <source>
        <dbReference type="ARBA" id="ARBA00004141"/>
    </source>
</evidence>
<feature type="domain" description="Peptidase M50" evidence="15">
    <location>
        <begin position="369"/>
        <end position="531"/>
    </location>
</feature>
<reference evidence="16 17" key="1">
    <citation type="submission" date="2016-10" db="EMBL/GenBank/DDBJ databases">
        <authorList>
            <person name="Cai Z."/>
        </authorList>
    </citation>
    <scope>NUCLEOTIDE SEQUENCE [LARGE SCALE GENOMIC DNA]</scope>
</reference>
<dbReference type="Proteomes" id="UP000256970">
    <property type="component" value="Unassembled WGS sequence"/>
</dbReference>
<evidence type="ECO:0000256" key="4">
    <source>
        <dbReference type="ARBA" id="ARBA00022528"/>
    </source>
</evidence>
<dbReference type="PANTHER" id="PTHR31412:SF0">
    <property type="entry name" value="ZINC METALLOPROTEASE EGY1, CHLOROPLASTIC-RELATED"/>
    <property type="match status" value="1"/>
</dbReference>
<sequence length="619" mass="65451">MPGPAPFRAGRATAGAPRLLLKPSAALIARSGFGCSVRQGSQQRLRPLRSTGTDERASTGTDERLKSTLADLDALLGIKEEEEQEEAKAAASGVNAESANLELMQSAVTAEVAKLAGKAGEGKATSEMERDMTDQMRKLVERAKQMTEEDSSDRSQQKEALQQEFEQLLNIFFTGENSMDKADIKRLKESGVFGPLTFWVTEIKNLEEAGNPNAASGVLIRGNMRSDRASVFQSLCDKVQELFGPKYSVLMIEDPEALGEDEPAPRPVKAADGSAAAAAPEPRVAFQVVLTSEVTPPQTNGWKVTVAGILLLLLMASCVQLSLVANITKLPKETLEWLANPDNLNTDVLPPGLANWDPSPYLASAFPVAISIIGVNFMHELGHRVAAAVRGVKLGPTYFIPNLQIGSFGGITPLLSLLKDRSQLWDVAAAGPIAGVSASIALLAIGLSQSHPGGLPQELLVPVPTQLFQGSLLLGSVTRLALGPEALARPDVMISPLVIAGWCGLITNALNLLPVGCLDGGRMVQSAFGMQALSLSAFFTYVGLGLGLLGSSLSLPFGLYVLICQRTAEKYIQDNVSPVASQKQTATAMAVLTAVLVLVPMAPEVAQSVGVGPTPNLFM</sequence>
<dbReference type="InterPro" id="IPR008915">
    <property type="entry name" value="Peptidase_M50"/>
</dbReference>
<dbReference type="CDD" id="cd06160">
    <property type="entry name" value="S2P-M50_like_2"/>
    <property type="match status" value="1"/>
</dbReference>
<dbReference type="GO" id="GO:0006508">
    <property type="term" value="P:proteolysis"/>
    <property type="evidence" value="ECO:0007669"/>
    <property type="project" value="UniProtKB-KW"/>
</dbReference>
<comment type="subcellular location">
    <subcellularLocation>
        <location evidence="1">Membrane</location>
        <topology evidence="1">Multi-pass membrane protein</topology>
    </subcellularLocation>
    <subcellularLocation>
        <location evidence="2">Plastid</location>
        <location evidence="2">Chloroplast</location>
    </subcellularLocation>
</comment>
<keyword evidence="8" id="KW-0378">Hydrolase</keyword>
<dbReference type="PANTHER" id="PTHR31412">
    <property type="entry name" value="ZINC METALLOPROTEASE EGY1"/>
    <property type="match status" value="1"/>
</dbReference>
<dbReference type="GO" id="GO:0016020">
    <property type="term" value="C:membrane"/>
    <property type="evidence" value="ECO:0007669"/>
    <property type="project" value="UniProtKB-SubCell"/>
</dbReference>
<dbReference type="Pfam" id="PF02163">
    <property type="entry name" value="Peptidase_M50"/>
    <property type="match status" value="1"/>
</dbReference>
<dbReference type="EMBL" id="FNXT01000417">
    <property type="protein sequence ID" value="SZX64569.1"/>
    <property type="molecule type" value="Genomic_DNA"/>
</dbReference>